<evidence type="ECO:0000259" key="4">
    <source>
        <dbReference type="PROSITE" id="PS51352"/>
    </source>
</evidence>
<keyword evidence="2" id="KW-0676">Redox-active center</keyword>
<dbReference type="RefSeq" id="WP_074701702.1">
    <property type="nucleotide sequence ID" value="NZ_CP018863.1"/>
</dbReference>
<dbReference type="Gene3D" id="3.40.30.10">
    <property type="entry name" value="Glutaredoxin"/>
    <property type="match status" value="1"/>
</dbReference>
<sequence>MSIPASGQGPAPSSLNLRGAVDLSALKRPQQPAGSAPGTAAPAGQDGNGARVPYIVDVDQESFSSLVQLSAQVPVIVELTAGYSDLAQQLSAVFKKVADEYAGRFILARVDVEASPGIGQAFQLQSVPAAVALLKGQPIPLFQGLASEEELRSFVEELLKVAEANGVTGRAGSADGQEEAPAEPPLPPLHQEAFDAIEAGDFAAAAAAYRKALAEQPADNEAKTGLAQVELMQRLEGADGAAIRTAAAENPDDLAAQLAVADLDISGGHIEDGFARLVKFVARNTGDDREAARARLVDLFEVVGATDPRVSKARQALARALF</sequence>
<dbReference type="KEGG" id="acry:AC20117_21615"/>
<dbReference type="PANTHER" id="PTHR45663:SF11">
    <property type="entry name" value="GEO12009P1"/>
    <property type="match status" value="1"/>
</dbReference>
<keyword evidence="6" id="KW-1185">Reference proteome</keyword>
<feature type="region of interest" description="Disordered" evidence="3">
    <location>
        <begin position="26"/>
        <end position="46"/>
    </location>
</feature>
<feature type="compositionally biased region" description="Low complexity" evidence="3">
    <location>
        <begin position="29"/>
        <end position="45"/>
    </location>
</feature>
<proteinExistence type="inferred from homology"/>
<dbReference type="SUPFAM" id="SSF48452">
    <property type="entry name" value="TPR-like"/>
    <property type="match status" value="1"/>
</dbReference>
<evidence type="ECO:0000313" key="5">
    <source>
        <dbReference type="EMBL" id="SDR02382.1"/>
    </source>
</evidence>
<dbReference type="Pfam" id="PF00085">
    <property type="entry name" value="Thioredoxin"/>
    <property type="match status" value="1"/>
</dbReference>
<evidence type="ECO:0000256" key="1">
    <source>
        <dbReference type="ARBA" id="ARBA00008987"/>
    </source>
</evidence>
<accession>A0A1H1FN10</accession>
<dbReference type="GO" id="GO:0015035">
    <property type="term" value="F:protein-disulfide reductase activity"/>
    <property type="evidence" value="ECO:0007669"/>
    <property type="project" value="TreeGrafter"/>
</dbReference>
<dbReference type="Proteomes" id="UP000181917">
    <property type="component" value="Unassembled WGS sequence"/>
</dbReference>
<dbReference type="OrthoDB" id="5181746at2"/>
<evidence type="ECO:0000313" key="6">
    <source>
        <dbReference type="Proteomes" id="UP000181917"/>
    </source>
</evidence>
<comment type="similarity">
    <text evidence="1">Belongs to the thioredoxin family.</text>
</comment>
<reference evidence="5 6" key="1">
    <citation type="submission" date="2016-10" db="EMBL/GenBank/DDBJ databases">
        <authorList>
            <person name="de Groot N.N."/>
        </authorList>
    </citation>
    <scope>NUCLEOTIDE SEQUENCE [LARGE SCALE GENOMIC DNA]</scope>
    <source>
        <strain evidence="5 6">DSM 20117</strain>
    </source>
</reference>
<dbReference type="AlphaFoldDB" id="A0A1H1FN10"/>
<dbReference type="Gene3D" id="1.25.40.10">
    <property type="entry name" value="Tetratricopeptide repeat domain"/>
    <property type="match status" value="1"/>
</dbReference>
<dbReference type="GO" id="GO:0006950">
    <property type="term" value="P:response to stress"/>
    <property type="evidence" value="ECO:0007669"/>
    <property type="project" value="UniProtKB-ARBA"/>
</dbReference>
<dbReference type="InterPro" id="IPR013766">
    <property type="entry name" value="Thioredoxin_domain"/>
</dbReference>
<dbReference type="SUPFAM" id="SSF52833">
    <property type="entry name" value="Thioredoxin-like"/>
    <property type="match status" value="1"/>
</dbReference>
<dbReference type="PROSITE" id="PS51352">
    <property type="entry name" value="THIOREDOXIN_2"/>
    <property type="match status" value="1"/>
</dbReference>
<organism evidence="5 6">
    <name type="scientific">Crystallibacter crystallopoietes</name>
    <dbReference type="NCBI Taxonomy" id="37928"/>
    <lineage>
        <taxon>Bacteria</taxon>
        <taxon>Bacillati</taxon>
        <taxon>Actinomycetota</taxon>
        <taxon>Actinomycetes</taxon>
        <taxon>Micrococcales</taxon>
        <taxon>Micrococcaceae</taxon>
        <taxon>Crystallibacter</taxon>
    </lineage>
</organism>
<dbReference type="EMBL" id="FNKH01000002">
    <property type="protein sequence ID" value="SDR02382.1"/>
    <property type="molecule type" value="Genomic_DNA"/>
</dbReference>
<gene>
    <name evidence="5" type="ORF">SAMN04489742_3548</name>
</gene>
<dbReference type="PANTHER" id="PTHR45663">
    <property type="entry name" value="GEO12009P1"/>
    <property type="match status" value="1"/>
</dbReference>
<name>A0A1H1FN10_9MICC</name>
<protein>
    <submittedName>
        <fullName evidence="5">Putative thioredoxin</fullName>
    </submittedName>
</protein>
<dbReference type="InterPro" id="IPR036249">
    <property type="entry name" value="Thioredoxin-like_sf"/>
</dbReference>
<dbReference type="GO" id="GO:0005737">
    <property type="term" value="C:cytoplasm"/>
    <property type="evidence" value="ECO:0007669"/>
    <property type="project" value="TreeGrafter"/>
</dbReference>
<feature type="domain" description="Thioredoxin" evidence="4">
    <location>
        <begin position="30"/>
        <end position="160"/>
    </location>
</feature>
<dbReference type="InterPro" id="IPR011990">
    <property type="entry name" value="TPR-like_helical_dom_sf"/>
</dbReference>
<evidence type="ECO:0000256" key="3">
    <source>
        <dbReference type="SAM" id="MobiDB-lite"/>
    </source>
</evidence>
<dbReference type="STRING" id="37928.SAMN04489742_3548"/>
<dbReference type="CDD" id="cd02956">
    <property type="entry name" value="ybbN"/>
    <property type="match status" value="1"/>
</dbReference>
<evidence type="ECO:0000256" key="2">
    <source>
        <dbReference type="ARBA" id="ARBA00023284"/>
    </source>
</evidence>
<dbReference type="Pfam" id="PF14561">
    <property type="entry name" value="TPR_20"/>
    <property type="match status" value="1"/>
</dbReference>